<accession>A0A1H8YPY8</accession>
<reference evidence="3 4" key="1">
    <citation type="submission" date="2016-10" db="EMBL/GenBank/DDBJ databases">
        <authorList>
            <person name="de Groot N.N."/>
        </authorList>
    </citation>
    <scope>NUCLEOTIDE SEQUENCE [LARGE SCALE GENOMIC DNA]</scope>
    <source>
        <strain evidence="3 4">DSM 44993</strain>
    </source>
</reference>
<dbReference type="OrthoDB" id="3629380at2"/>
<organism evidence="3 4">
    <name type="scientific">Amycolatopsis saalfeldensis</name>
    <dbReference type="NCBI Taxonomy" id="394193"/>
    <lineage>
        <taxon>Bacteria</taxon>
        <taxon>Bacillati</taxon>
        <taxon>Actinomycetota</taxon>
        <taxon>Actinomycetes</taxon>
        <taxon>Pseudonocardiales</taxon>
        <taxon>Pseudonocardiaceae</taxon>
        <taxon>Amycolatopsis</taxon>
    </lineage>
</organism>
<keyword evidence="1" id="KW-0812">Transmembrane</keyword>
<name>A0A1H8YPY8_9PSEU</name>
<evidence type="ECO:0000259" key="2">
    <source>
        <dbReference type="Pfam" id="PF07811"/>
    </source>
</evidence>
<keyword evidence="1" id="KW-0472">Membrane</keyword>
<proteinExistence type="predicted"/>
<dbReference type="RefSeq" id="WP_091629115.1">
    <property type="nucleotide sequence ID" value="NZ_FOEF01000036.1"/>
</dbReference>
<dbReference type="EMBL" id="FOEF01000036">
    <property type="protein sequence ID" value="SEP54061.1"/>
    <property type="molecule type" value="Genomic_DNA"/>
</dbReference>
<keyword evidence="4" id="KW-1185">Reference proteome</keyword>
<feature type="transmembrane region" description="Helical" evidence="1">
    <location>
        <begin position="33"/>
        <end position="57"/>
    </location>
</feature>
<sequence>MQSHDIARIERPIWTLWRDVLRRVRASDRGSESVGMAVVFPVVLVLILSAVQGGLWWHAHAVAAQAAQAGVDAGRPVGATSSAAADAARSFADRAGRGVLTAPQVHATVTATTVAVAVSGTAIRLLPIPGLDFPVSVSAQASKERFTVPLNDGDGS</sequence>
<dbReference type="STRING" id="394193.SAMN04489732_13618"/>
<dbReference type="AlphaFoldDB" id="A0A1H8YPY8"/>
<feature type="domain" description="TadE-like" evidence="2">
    <location>
        <begin position="32"/>
        <end position="71"/>
    </location>
</feature>
<keyword evidence="1" id="KW-1133">Transmembrane helix</keyword>
<dbReference type="Pfam" id="PF07811">
    <property type="entry name" value="TadE"/>
    <property type="match status" value="1"/>
</dbReference>
<evidence type="ECO:0000313" key="3">
    <source>
        <dbReference type="EMBL" id="SEP54061.1"/>
    </source>
</evidence>
<dbReference type="InterPro" id="IPR012495">
    <property type="entry name" value="TadE-like_dom"/>
</dbReference>
<protein>
    <submittedName>
        <fullName evidence="3">TadE-like protein</fullName>
    </submittedName>
</protein>
<evidence type="ECO:0000256" key="1">
    <source>
        <dbReference type="SAM" id="Phobius"/>
    </source>
</evidence>
<evidence type="ECO:0000313" key="4">
    <source>
        <dbReference type="Proteomes" id="UP000198582"/>
    </source>
</evidence>
<dbReference type="Proteomes" id="UP000198582">
    <property type="component" value="Unassembled WGS sequence"/>
</dbReference>
<gene>
    <name evidence="3" type="ORF">SAMN04489732_13618</name>
</gene>